<protein>
    <submittedName>
        <fullName evidence="2">Uncharacterized protein</fullName>
    </submittedName>
</protein>
<reference evidence="3" key="1">
    <citation type="submission" date="2015-07" db="EMBL/GenBank/DDBJ databases">
        <title>Draft genome sequence of the purine-degrading Gottschalkia purinilyticum DSM 1384 (formerly Clostridium purinilyticum).</title>
        <authorList>
            <person name="Poehlein A."/>
            <person name="Schiel-Bengelsdorf B."/>
            <person name="Bengelsdorf F.R."/>
            <person name="Daniel R."/>
            <person name="Duerre P."/>
        </authorList>
    </citation>
    <scope>NUCLEOTIDE SEQUENCE [LARGE SCALE GENOMIC DNA]</scope>
    <source>
        <strain evidence="3">DSM 1384</strain>
    </source>
</reference>
<keyword evidence="3" id="KW-1185">Reference proteome</keyword>
<feature type="region of interest" description="Disordered" evidence="1">
    <location>
        <begin position="154"/>
        <end position="189"/>
    </location>
</feature>
<accession>A0A0L0W689</accession>
<sequence>MANPLARVVMRNISQMSGKVGTGVNTYSSSFKTANLNNREEQLLVSLLNKNGNSSTKVVNTSSSSYSTGRSNSPVNIANNLKTLDSLAAGRKNDSVENNSNTNNYNLNNNYENRNYLNKSTINTGSRNLVQSLSIDDLISGKDKKKPENIIKSVSKNKSGMMSLSDLAGTAKTSSDSNDAKPQPEPNVKNTLVRSSVLNNLETYIPKVTLDSIGKKGSLF</sequence>
<dbReference type="RefSeq" id="WP_050378971.1">
    <property type="nucleotide sequence ID" value="NZ_LGSS01000029.1"/>
</dbReference>
<organism evidence="2 3">
    <name type="scientific">Gottschalkia purinilytica</name>
    <name type="common">Clostridium purinilyticum</name>
    <dbReference type="NCBI Taxonomy" id="1503"/>
    <lineage>
        <taxon>Bacteria</taxon>
        <taxon>Bacillati</taxon>
        <taxon>Bacillota</taxon>
        <taxon>Tissierellia</taxon>
        <taxon>Tissierellales</taxon>
        <taxon>Gottschalkiaceae</taxon>
        <taxon>Gottschalkia</taxon>
    </lineage>
</organism>
<feature type="compositionally biased region" description="Low complexity" evidence="1">
    <location>
        <begin position="52"/>
        <end position="73"/>
    </location>
</feature>
<name>A0A0L0W689_GOTPU</name>
<feature type="compositionally biased region" description="Low complexity" evidence="1">
    <location>
        <begin position="98"/>
        <end position="112"/>
    </location>
</feature>
<proteinExistence type="predicted"/>
<evidence type="ECO:0000313" key="3">
    <source>
        <dbReference type="Proteomes" id="UP000037267"/>
    </source>
</evidence>
<dbReference type="AlphaFoldDB" id="A0A0L0W689"/>
<feature type="region of interest" description="Disordered" evidence="1">
    <location>
        <begin position="91"/>
        <end position="112"/>
    </location>
</feature>
<evidence type="ECO:0000256" key="1">
    <source>
        <dbReference type="SAM" id="MobiDB-lite"/>
    </source>
</evidence>
<evidence type="ECO:0000313" key="2">
    <source>
        <dbReference type="EMBL" id="KNF07043.1"/>
    </source>
</evidence>
<gene>
    <name evidence="2" type="ORF">CLPU_29c00070</name>
</gene>
<dbReference type="STRING" id="1503.CLPU_29c00070"/>
<dbReference type="Proteomes" id="UP000037267">
    <property type="component" value="Unassembled WGS sequence"/>
</dbReference>
<dbReference type="OrthoDB" id="1708259at2"/>
<comment type="caution">
    <text evidence="2">The sequence shown here is derived from an EMBL/GenBank/DDBJ whole genome shotgun (WGS) entry which is preliminary data.</text>
</comment>
<feature type="region of interest" description="Disordered" evidence="1">
    <location>
        <begin position="52"/>
        <end position="74"/>
    </location>
</feature>
<dbReference type="EMBL" id="LGSS01000029">
    <property type="protein sequence ID" value="KNF07043.1"/>
    <property type="molecule type" value="Genomic_DNA"/>
</dbReference>